<dbReference type="EC" id="2.1.1.181" evidence="6"/>
<dbReference type="NCBIfam" id="NF008725">
    <property type="entry name" value="PRK11727.1"/>
    <property type="match status" value="1"/>
</dbReference>
<evidence type="ECO:0000313" key="9">
    <source>
        <dbReference type="Proteomes" id="UP000348942"/>
    </source>
</evidence>
<dbReference type="AlphaFoldDB" id="A0A5Q0TKG5"/>
<dbReference type="PIRSF" id="PIRSF029038">
    <property type="entry name" value="Mtase_YbiN_prd"/>
    <property type="match status" value="1"/>
</dbReference>
<dbReference type="GO" id="GO:0070475">
    <property type="term" value="P:rRNA base methylation"/>
    <property type="evidence" value="ECO:0007669"/>
    <property type="project" value="TreeGrafter"/>
</dbReference>
<comment type="similarity">
    <text evidence="6">Belongs to the methyltransferase superfamily. METTL16/RlmF family.</text>
</comment>
<evidence type="ECO:0000256" key="1">
    <source>
        <dbReference type="ARBA" id="ARBA00022490"/>
    </source>
</evidence>
<dbReference type="EMBL" id="CP045700">
    <property type="protein sequence ID" value="QGA66565.1"/>
    <property type="molecule type" value="Genomic_DNA"/>
</dbReference>
<dbReference type="Pfam" id="PF05971">
    <property type="entry name" value="Methyltransf_10"/>
    <property type="match status" value="1"/>
</dbReference>
<keyword evidence="4 6" id="KW-0808">Transferase</keyword>
<evidence type="ECO:0000256" key="6">
    <source>
        <dbReference type="HAMAP-Rule" id="MF_01848"/>
    </source>
</evidence>
<evidence type="ECO:0000256" key="5">
    <source>
        <dbReference type="ARBA" id="ARBA00022691"/>
    </source>
</evidence>
<dbReference type="SUPFAM" id="SSF53335">
    <property type="entry name" value="S-adenosyl-L-methionine-dependent methyltransferases"/>
    <property type="match status" value="1"/>
</dbReference>
<dbReference type="InterPro" id="IPR016909">
    <property type="entry name" value="rRNA_lsu_MeTfrase_F"/>
</dbReference>
<protein>
    <recommendedName>
        <fullName evidence="6">Ribosomal RNA large subunit methyltransferase F</fullName>
        <ecNumber evidence="6">2.1.1.181</ecNumber>
    </recommendedName>
    <alternativeName>
        <fullName evidence="6">23S rRNA mA1618 methyltransferase</fullName>
    </alternativeName>
    <alternativeName>
        <fullName evidence="6">rRNA adenine N-6-methyltransferase</fullName>
    </alternativeName>
</protein>
<dbReference type="RefSeq" id="WP_153448698.1">
    <property type="nucleotide sequence ID" value="NZ_CP045700.1"/>
</dbReference>
<dbReference type="GO" id="GO:0052907">
    <property type="term" value="F:23S rRNA (adenine(1618)-N(6))-methyltransferase activity"/>
    <property type="evidence" value="ECO:0007669"/>
    <property type="project" value="UniProtKB-EC"/>
</dbReference>
<evidence type="ECO:0000256" key="4">
    <source>
        <dbReference type="ARBA" id="ARBA00022679"/>
    </source>
</evidence>
<proteinExistence type="inferred from homology"/>
<dbReference type="HAMAP" id="MF_01848">
    <property type="entry name" value="23SrRNA_methyltr_F"/>
    <property type="match status" value="1"/>
</dbReference>
<evidence type="ECO:0000313" key="8">
    <source>
        <dbReference type="EMBL" id="QGA66565.1"/>
    </source>
</evidence>
<comment type="function">
    <text evidence="6">Specifically methylates the adenine in position 1618 of 23S rRNA.</text>
</comment>
<evidence type="ECO:0000256" key="3">
    <source>
        <dbReference type="ARBA" id="ARBA00022603"/>
    </source>
</evidence>
<dbReference type="GO" id="GO:0005737">
    <property type="term" value="C:cytoplasm"/>
    <property type="evidence" value="ECO:0007669"/>
    <property type="project" value="UniProtKB-SubCell"/>
</dbReference>
<dbReference type="PANTHER" id="PTHR13393">
    <property type="entry name" value="SAM-DEPENDENT METHYLTRANSFERASE"/>
    <property type="match status" value="1"/>
</dbReference>
<keyword evidence="1 6" id="KW-0963">Cytoplasm</keyword>
<dbReference type="Gene3D" id="3.40.50.150">
    <property type="entry name" value="Vaccinia Virus protein VP39"/>
    <property type="match status" value="1"/>
</dbReference>
<keyword evidence="9" id="KW-1185">Reference proteome</keyword>
<accession>A0A5Q0TKG5</accession>
<keyword evidence="2 6" id="KW-0698">rRNA processing</keyword>
<dbReference type="CDD" id="cd02440">
    <property type="entry name" value="AdoMet_MTases"/>
    <property type="match status" value="1"/>
</dbReference>
<keyword evidence="3 6" id="KW-0489">Methyltransferase</keyword>
<comment type="catalytic activity">
    <reaction evidence="6">
        <text>adenosine(1618) in 23S rRNA + S-adenosyl-L-methionine = N(6)-methyladenosine(1618) in 23S rRNA + S-adenosyl-L-homocysteine + H(+)</text>
        <dbReference type="Rhea" id="RHEA:16497"/>
        <dbReference type="Rhea" id="RHEA-COMP:10229"/>
        <dbReference type="Rhea" id="RHEA-COMP:10231"/>
        <dbReference type="ChEBI" id="CHEBI:15378"/>
        <dbReference type="ChEBI" id="CHEBI:57856"/>
        <dbReference type="ChEBI" id="CHEBI:59789"/>
        <dbReference type="ChEBI" id="CHEBI:74411"/>
        <dbReference type="ChEBI" id="CHEBI:74449"/>
        <dbReference type="EC" id="2.1.1.181"/>
    </reaction>
</comment>
<feature type="compositionally biased region" description="Polar residues" evidence="7">
    <location>
        <begin position="1"/>
        <end position="10"/>
    </location>
</feature>
<evidence type="ECO:0000256" key="2">
    <source>
        <dbReference type="ARBA" id="ARBA00022552"/>
    </source>
</evidence>
<evidence type="ECO:0000256" key="7">
    <source>
        <dbReference type="SAM" id="MobiDB-lite"/>
    </source>
</evidence>
<dbReference type="InterPro" id="IPR029063">
    <property type="entry name" value="SAM-dependent_MTases_sf"/>
</dbReference>
<feature type="region of interest" description="Disordered" evidence="7">
    <location>
        <begin position="1"/>
        <end position="49"/>
    </location>
</feature>
<dbReference type="PANTHER" id="PTHR13393:SF0">
    <property type="entry name" value="RNA N6-ADENOSINE-METHYLTRANSFERASE METTL16"/>
    <property type="match status" value="1"/>
</dbReference>
<reference evidence="8 9" key="1">
    <citation type="submission" date="2019-10" db="EMBL/GenBank/DDBJ databases">
        <title>Vibrio sp. nov., isolated from Coralline algae surface.</title>
        <authorList>
            <person name="Geng Y."/>
            <person name="Zhang X."/>
        </authorList>
    </citation>
    <scope>NUCLEOTIDE SEQUENCE [LARGE SCALE GENOMIC DNA]</scope>
    <source>
        <strain evidence="8 9">SM1977</strain>
    </source>
</reference>
<keyword evidence="5 6" id="KW-0949">S-adenosyl-L-methionine</keyword>
<dbReference type="Proteomes" id="UP000348942">
    <property type="component" value="Chromosome 2"/>
</dbReference>
<organism evidence="8 9">
    <name type="scientific">Vibrio algicola</name>
    <dbReference type="NCBI Taxonomy" id="2662262"/>
    <lineage>
        <taxon>Bacteria</taxon>
        <taxon>Pseudomonadati</taxon>
        <taxon>Pseudomonadota</taxon>
        <taxon>Gammaproteobacteria</taxon>
        <taxon>Vibrionales</taxon>
        <taxon>Vibrionaceae</taxon>
        <taxon>Vibrio</taxon>
    </lineage>
</organism>
<dbReference type="InterPro" id="IPR010286">
    <property type="entry name" value="METTL16/RlmF"/>
</dbReference>
<feature type="compositionally biased region" description="Basic residues" evidence="7">
    <location>
        <begin position="16"/>
        <end position="33"/>
    </location>
</feature>
<gene>
    <name evidence="6 8" type="primary">rlmF</name>
    <name evidence="8" type="ORF">GFB47_14195</name>
</gene>
<comment type="subcellular location">
    <subcellularLocation>
        <location evidence="6">Cytoplasm</location>
    </subcellularLocation>
</comment>
<name>A0A5Q0TKG5_9VIBR</name>
<feature type="region of interest" description="Disordered" evidence="7">
    <location>
        <begin position="138"/>
        <end position="158"/>
    </location>
</feature>
<sequence length="358" mass="39898">MSSGNPQNKYGSKPSHQQKRTPSRNGKPQHKKAANTEAKPAGLHPNNIHQGRYDFDALEKAHPALAPFVIMNPHGDRSVTFSDPKAVLALNEALLKAYYGLDFWQIPPNHLCPPIPGRADYIHYLADLLAEEQQLQLDEAQSTPQDDDDEFEPRGNSNRAPMILDIGTGANCIYPILGSTSYDWKFVGTDIDPVSIKSAQWVIKANKKLNGKIKLRLQQDKDSIFHGVIKPQDQFAISMCNPPFHASMEKATEGSLRKVNNLSKGKAALLKANQKPVLNFAGTENELCYEGGEIAFLEKMANESTQFALQVTWFTTLVSKTENVEALREILEKLGVRKIKVVPMAQGHKVSRFVAWKF</sequence>